<evidence type="ECO:0000256" key="1">
    <source>
        <dbReference type="ARBA" id="ARBA00008324"/>
    </source>
</evidence>
<dbReference type="SUPFAM" id="SSF54637">
    <property type="entry name" value="Thioesterase/thiol ester dehydrase-isomerase"/>
    <property type="match status" value="1"/>
</dbReference>
<evidence type="ECO:0000313" key="5">
    <source>
        <dbReference type="EMBL" id="RMB04915.1"/>
    </source>
</evidence>
<comment type="similarity">
    <text evidence="1">Belongs to the thioesterase PaaI family.</text>
</comment>
<dbReference type="PANTHER" id="PTHR21660">
    <property type="entry name" value="THIOESTERASE SUPERFAMILY MEMBER-RELATED"/>
    <property type="match status" value="1"/>
</dbReference>
<dbReference type="InterPro" id="IPR006683">
    <property type="entry name" value="Thioestr_dom"/>
</dbReference>
<dbReference type="Gene3D" id="3.10.129.10">
    <property type="entry name" value="Hotdog Thioesterase"/>
    <property type="match status" value="1"/>
</dbReference>
<dbReference type="InterPro" id="IPR039298">
    <property type="entry name" value="ACOT13"/>
</dbReference>
<reference evidence="5 6" key="1">
    <citation type="submission" date="2018-10" db="EMBL/GenBank/DDBJ databases">
        <title>Genomic Encyclopedia of Archaeal and Bacterial Type Strains, Phase II (KMG-II): from individual species to whole genera.</title>
        <authorList>
            <person name="Goeker M."/>
        </authorList>
    </citation>
    <scope>NUCLEOTIDE SEQUENCE [LARGE SCALE GENOMIC DNA]</scope>
    <source>
        <strain evidence="5 6">DSM 25217</strain>
    </source>
</reference>
<proteinExistence type="inferred from homology"/>
<keyword evidence="2" id="KW-0378">Hydrolase</keyword>
<dbReference type="InParanoid" id="A0A3M0C7Q3"/>
<sequence>MTTDGISGPGADAGQAVPDKAVPPTANNALIRQGRRATPDMVAAARPPSGFEPIVSNSPFGWENGPLFERVPEGGGFEDGGLERGFRVDEKHINAGGFCHGGMIMTFADIVLASAVMTVADPPFVTVRLTTDFIASAKLDDWVTGRGRVTGQRDGLVMLSGEVLVEDTIIAGLSGAFKLLRARAAK</sequence>
<dbReference type="CDD" id="cd03443">
    <property type="entry name" value="PaaI_thioesterase"/>
    <property type="match status" value="1"/>
</dbReference>
<dbReference type="EMBL" id="REFR01000012">
    <property type="protein sequence ID" value="RMB04915.1"/>
    <property type="molecule type" value="Genomic_DNA"/>
</dbReference>
<dbReference type="AlphaFoldDB" id="A0A3M0C7Q3"/>
<evidence type="ECO:0000256" key="2">
    <source>
        <dbReference type="ARBA" id="ARBA00022801"/>
    </source>
</evidence>
<dbReference type="GO" id="GO:0047617">
    <property type="term" value="F:fatty acyl-CoA hydrolase activity"/>
    <property type="evidence" value="ECO:0007669"/>
    <property type="project" value="InterPro"/>
</dbReference>
<organism evidence="5 6">
    <name type="scientific">Eilatimonas milleporae</name>
    <dbReference type="NCBI Taxonomy" id="911205"/>
    <lineage>
        <taxon>Bacteria</taxon>
        <taxon>Pseudomonadati</taxon>
        <taxon>Pseudomonadota</taxon>
        <taxon>Alphaproteobacteria</taxon>
        <taxon>Kordiimonadales</taxon>
        <taxon>Kordiimonadaceae</taxon>
        <taxon>Eilatimonas</taxon>
    </lineage>
</organism>
<dbReference type="PANTHER" id="PTHR21660:SF1">
    <property type="entry name" value="ACYL-COENZYME A THIOESTERASE 13"/>
    <property type="match status" value="1"/>
</dbReference>
<dbReference type="RefSeq" id="WP_170163810.1">
    <property type="nucleotide sequence ID" value="NZ_REFR01000012.1"/>
</dbReference>
<name>A0A3M0C7Q3_9PROT</name>
<accession>A0A3M0C7Q3</accession>
<feature type="domain" description="Thioesterase" evidence="4">
    <location>
        <begin position="96"/>
        <end position="167"/>
    </location>
</feature>
<comment type="caution">
    <text evidence="5">The sequence shown here is derived from an EMBL/GenBank/DDBJ whole genome shotgun (WGS) entry which is preliminary data.</text>
</comment>
<gene>
    <name evidence="5" type="ORF">BXY39_2486</name>
</gene>
<keyword evidence="6" id="KW-1185">Reference proteome</keyword>
<evidence type="ECO:0000313" key="6">
    <source>
        <dbReference type="Proteomes" id="UP000271227"/>
    </source>
</evidence>
<evidence type="ECO:0000256" key="3">
    <source>
        <dbReference type="SAM" id="MobiDB-lite"/>
    </source>
</evidence>
<dbReference type="InterPro" id="IPR029069">
    <property type="entry name" value="HotDog_dom_sf"/>
</dbReference>
<protein>
    <submittedName>
        <fullName evidence="5">Uncharacterized protein (TIGR00369 family)</fullName>
    </submittedName>
</protein>
<dbReference type="Pfam" id="PF03061">
    <property type="entry name" value="4HBT"/>
    <property type="match status" value="1"/>
</dbReference>
<feature type="region of interest" description="Disordered" evidence="3">
    <location>
        <begin position="1"/>
        <end position="23"/>
    </location>
</feature>
<evidence type="ECO:0000259" key="4">
    <source>
        <dbReference type="Pfam" id="PF03061"/>
    </source>
</evidence>
<dbReference type="Proteomes" id="UP000271227">
    <property type="component" value="Unassembled WGS sequence"/>
</dbReference>